<proteinExistence type="predicted"/>
<keyword evidence="3" id="KW-1185">Reference proteome</keyword>
<accession>A0A550CDM1</accession>
<feature type="compositionally biased region" description="Low complexity" evidence="1">
    <location>
        <begin position="145"/>
        <end position="168"/>
    </location>
</feature>
<feature type="compositionally biased region" description="Low complexity" evidence="1">
    <location>
        <begin position="31"/>
        <end position="41"/>
    </location>
</feature>
<organism evidence="2 3">
    <name type="scientific">Schizophyllum amplum</name>
    <dbReference type="NCBI Taxonomy" id="97359"/>
    <lineage>
        <taxon>Eukaryota</taxon>
        <taxon>Fungi</taxon>
        <taxon>Dikarya</taxon>
        <taxon>Basidiomycota</taxon>
        <taxon>Agaricomycotina</taxon>
        <taxon>Agaricomycetes</taxon>
        <taxon>Agaricomycetidae</taxon>
        <taxon>Agaricales</taxon>
        <taxon>Schizophyllaceae</taxon>
        <taxon>Schizophyllum</taxon>
    </lineage>
</organism>
<gene>
    <name evidence="2" type="ORF">BD626DRAFT_496868</name>
</gene>
<feature type="region of interest" description="Disordered" evidence="1">
    <location>
        <begin position="109"/>
        <end position="187"/>
    </location>
</feature>
<feature type="compositionally biased region" description="Low complexity" evidence="1">
    <location>
        <begin position="110"/>
        <end position="132"/>
    </location>
</feature>
<name>A0A550CDM1_9AGAR</name>
<feature type="compositionally biased region" description="Basic and acidic residues" evidence="1">
    <location>
        <begin position="15"/>
        <end position="26"/>
    </location>
</feature>
<sequence>MQQIYKDWWQKNKIEPAQRAQAESRNDNIVAQQASASLSASDHGGQPSFDASTQAAHSLHRSRIPHPLLFRQPSPVTTPPIATAASSTYSSGPPSGAYTWSHIYRPAPPSASASACSSRQPSVSSSTASTSAWYPVDQGGPSPLSSATYSSRHASMSSTSSVHPPSRSAWPNSDAACTYEPPPVPPSSYHSVVRTFDGQDSPFGANPDAQAGNLAASFVDAQSQYDNSVTEVPSRLLLHPEVQQALRRAAAEIPSTLQHRPEYLEPSRIHGWPPGSSPPPGVPVTPEHPQSLGRYAVPQGQPQSSMPVSMGDGYMVGNYTVAPNMGASNPPGDQWLRPAIDVGTADAYAEDIYGDAPIFDMDDSPSYDPSSALAMLYSEADPNDLAAWVMSLPPMDMRRLDDPSVWDNSESWQ</sequence>
<dbReference type="AlphaFoldDB" id="A0A550CDM1"/>
<evidence type="ECO:0000256" key="1">
    <source>
        <dbReference type="SAM" id="MobiDB-lite"/>
    </source>
</evidence>
<evidence type="ECO:0000313" key="2">
    <source>
        <dbReference type="EMBL" id="TRM62879.1"/>
    </source>
</evidence>
<protein>
    <submittedName>
        <fullName evidence="2">Uncharacterized protein</fullName>
    </submittedName>
</protein>
<feature type="compositionally biased region" description="Low complexity" evidence="1">
    <location>
        <begin position="73"/>
        <end position="91"/>
    </location>
</feature>
<dbReference type="EMBL" id="VDMD01000011">
    <property type="protein sequence ID" value="TRM62879.1"/>
    <property type="molecule type" value="Genomic_DNA"/>
</dbReference>
<reference evidence="2 3" key="1">
    <citation type="journal article" date="2019" name="New Phytol.">
        <title>Comparative genomics reveals unique wood-decay strategies and fruiting body development in the Schizophyllaceae.</title>
        <authorList>
            <person name="Almasi E."/>
            <person name="Sahu N."/>
            <person name="Krizsan K."/>
            <person name="Balint B."/>
            <person name="Kovacs G.M."/>
            <person name="Kiss B."/>
            <person name="Cseklye J."/>
            <person name="Drula E."/>
            <person name="Henrissat B."/>
            <person name="Nagy I."/>
            <person name="Chovatia M."/>
            <person name="Adam C."/>
            <person name="LaButti K."/>
            <person name="Lipzen A."/>
            <person name="Riley R."/>
            <person name="Grigoriev I.V."/>
            <person name="Nagy L.G."/>
        </authorList>
    </citation>
    <scope>NUCLEOTIDE SEQUENCE [LARGE SCALE GENOMIC DNA]</scope>
    <source>
        <strain evidence="2 3">NL-1724</strain>
    </source>
</reference>
<feature type="region of interest" description="Disordered" evidence="1">
    <location>
        <begin position="269"/>
        <end position="305"/>
    </location>
</feature>
<evidence type="ECO:0000313" key="3">
    <source>
        <dbReference type="Proteomes" id="UP000320762"/>
    </source>
</evidence>
<comment type="caution">
    <text evidence="2">The sequence shown here is derived from an EMBL/GenBank/DDBJ whole genome shotgun (WGS) entry which is preliminary data.</text>
</comment>
<dbReference type="Proteomes" id="UP000320762">
    <property type="component" value="Unassembled WGS sequence"/>
</dbReference>
<feature type="region of interest" description="Disordered" evidence="1">
    <location>
        <begin position="15"/>
        <end position="91"/>
    </location>
</feature>